<sequence>MKKAIKITGITLLSIITFLLIGLIALALNSPGVLEPLRDIEEKEIIGSLSEKNFTEIGGMQQGFFIRSENPENPVILFLHGGPGSPELPIIIPFEKSERLEKYFTMCYWDQRGAGMSFSKSIDPATMTVDQMVEDTQQITKYLQQRFNQDKFVSLGM</sequence>
<keyword evidence="1" id="KW-0472">Membrane</keyword>
<gene>
    <name evidence="2" type="ORF">ING2E5B_1301</name>
</gene>
<keyword evidence="1" id="KW-1133">Transmembrane helix</keyword>
<evidence type="ECO:0000256" key="1">
    <source>
        <dbReference type="SAM" id="Phobius"/>
    </source>
</evidence>
<dbReference type="KEGG" id="pbt:ING2E5B_1301"/>
<dbReference type="Gene3D" id="3.40.50.1820">
    <property type="entry name" value="alpha/beta hydrolase"/>
    <property type="match status" value="1"/>
</dbReference>
<keyword evidence="2" id="KW-0378">Hydrolase</keyword>
<dbReference type="SUPFAM" id="SSF53474">
    <property type="entry name" value="alpha/beta-Hydrolases"/>
    <property type="match status" value="1"/>
</dbReference>
<evidence type="ECO:0000313" key="3">
    <source>
        <dbReference type="Proteomes" id="UP000032417"/>
    </source>
</evidence>
<dbReference type="InterPro" id="IPR029058">
    <property type="entry name" value="AB_hydrolase_fold"/>
</dbReference>
<protein>
    <submittedName>
        <fullName evidence="2">Alpha/beta hydrolase fold protein</fullName>
    </submittedName>
</protein>
<dbReference type="GO" id="GO:0016787">
    <property type="term" value="F:hydrolase activity"/>
    <property type="evidence" value="ECO:0007669"/>
    <property type="project" value="UniProtKB-KW"/>
</dbReference>
<keyword evidence="3" id="KW-1185">Reference proteome</keyword>
<evidence type="ECO:0000313" key="2">
    <source>
        <dbReference type="EMBL" id="CEA16051.1"/>
    </source>
</evidence>
<proteinExistence type="predicted"/>
<dbReference type="PATRIC" id="fig|1562970.3.peg.1288"/>
<reference evidence="2 3" key="1">
    <citation type="submission" date="2014-08" db="EMBL/GenBank/DDBJ databases">
        <authorList>
            <person name="Wibberg D."/>
        </authorList>
    </citation>
    <scope>NUCLEOTIDE SEQUENCE [LARGE SCALE GENOMIC DNA]</scope>
    <source>
        <strain evidence="3">ING2-E5B</strain>
    </source>
</reference>
<dbReference type="EMBL" id="LN515532">
    <property type="protein sequence ID" value="CEA16051.1"/>
    <property type="molecule type" value="Genomic_DNA"/>
</dbReference>
<dbReference type="OrthoDB" id="9796770at2"/>
<feature type="transmembrane region" description="Helical" evidence="1">
    <location>
        <begin position="7"/>
        <end position="28"/>
    </location>
</feature>
<keyword evidence="1" id="KW-0812">Transmembrane</keyword>
<dbReference type="Proteomes" id="UP000032417">
    <property type="component" value="Chromosome 1"/>
</dbReference>
<dbReference type="STRING" id="1562970.ING2E5B_1301"/>
<dbReference type="AlphaFoldDB" id="A0A098C0U4"/>
<organism evidence="2 3">
    <name type="scientific">Fermentimonas caenicola</name>
    <dbReference type="NCBI Taxonomy" id="1562970"/>
    <lineage>
        <taxon>Bacteria</taxon>
        <taxon>Pseudomonadati</taxon>
        <taxon>Bacteroidota</taxon>
        <taxon>Bacteroidia</taxon>
        <taxon>Bacteroidales</taxon>
        <taxon>Dysgonomonadaceae</taxon>
        <taxon>Fermentimonas</taxon>
    </lineage>
</organism>
<dbReference type="HOGENOM" id="CLU_097820_0_0_10"/>
<name>A0A098C0U4_9BACT</name>
<accession>A0A098C0U4</accession>